<reference evidence="2" key="1">
    <citation type="submission" date="2022-02" db="EMBL/GenBank/DDBJ databases">
        <authorList>
            <person name="Henning P.M."/>
            <person name="McCubbin A.G."/>
            <person name="Shore J.S."/>
        </authorList>
    </citation>
    <scope>NUCLEOTIDE SEQUENCE</scope>
    <source>
        <strain evidence="2">F60SS</strain>
        <tissue evidence="2">Leaves</tissue>
    </source>
</reference>
<dbReference type="Proteomes" id="UP001141552">
    <property type="component" value="Unassembled WGS sequence"/>
</dbReference>
<dbReference type="OrthoDB" id="1731983at2759"/>
<evidence type="ECO:0000313" key="3">
    <source>
        <dbReference type="Proteomes" id="UP001141552"/>
    </source>
</evidence>
<evidence type="ECO:0000259" key="1">
    <source>
        <dbReference type="Pfam" id="PF22917"/>
    </source>
</evidence>
<dbReference type="InterPro" id="IPR036291">
    <property type="entry name" value="NAD(P)-bd_dom_sf"/>
</dbReference>
<feature type="domain" description="PRISE-like Rossmann-fold" evidence="1">
    <location>
        <begin position="74"/>
        <end position="325"/>
    </location>
</feature>
<sequence length="378" mass="42935">MAAKELERAARAVPKNVAIIFGVTGLVGRELAKILISTSKWKVYGIARRPHSVPIQSSNYQFISCDLLNPQETAQKLSLVQDVTHMFWVTWASQYPLDTRECCEQNKGMMRNALNAVLPNSKELKHVSLQTGMKHYISLKGSSHVKEVCFDEECPRVNEGYNFYYALEDLLAERLAGKVAWSVLRPCLLMGCSSRTSYNVMGSLCVYGAICRHLNLPFVFGGTRECWEDRYIDCSDARLVAEQHIWAATNDEVCSTDGQAFNAINGPSFTWKEIWAVLGDKFGVVVPGEDVFSEDFWFAEAMSDKKQVWQEIVEKEGLQLTQMEDLASWEFLDILFRLPRKLLGSREKTDRLGFTMRCKTLDSVLHCVDSMRDEKLIP</sequence>
<name>A0A9Q0JBG6_9ROSI</name>
<comment type="caution">
    <text evidence="2">The sequence shown here is derived from an EMBL/GenBank/DDBJ whole genome shotgun (WGS) entry which is preliminary data.</text>
</comment>
<dbReference type="PANTHER" id="PTHR32487:SF12">
    <property type="entry name" value="3-OXO-DELTA(4,5)-STEROID 5-BETA-REDUCTASE"/>
    <property type="match status" value="1"/>
</dbReference>
<dbReference type="GO" id="GO:0006629">
    <property type="term" value="P:lipid metabolic process"/>
    <property type="evidence" value="ECO:0007669"/>
    <property type="project" value="UniProtKB-ARBA"/>
</dbReference>
<protein>
    <recommendedName>
        <fullName evidence="1">PRISE-like Rossmann-fold domain-containing protein</fullName>
    </recommendedName>
</protein>
<dbReference type="InterPro" id="IPR055222">
    <property type="entry name" value="PRISE-like_Rossmann-fold"/>
</dbReference>
<dbReference type="GO" id="GO:0016627">
    <property type="term" value="F:oxidoreductase activity, acting on the CH-CH group of donors"/>
    <property type="evidence" value="ECO:0007669"/>
    <property type="project" value="UniProtKB-ARBA"/>
</dbReference>
<dbReference type="Gene3D" id="3.40.50.720">
    <property type="entry name" value="NAD(P)-binding Rossmann-like Domain"/>
    <property type="match status" value="1"/>
</dbReference>
<gene>
    <name evidence="2" type="ORF">Tsubulata_003591</name>
</gene>
<dbReference type="AlphaFoldDB" id="A0A9Q0JBG6"/>
<dbReference type="EMBL" id="JAKUCV010004638">
    <property type="protein sequence ID" value="KAJ4834690.1"/>
    <property type="molecule type" value="Genomic_DNA"/>
</dbReference>
<reference evidence="2" key="2">
    <citation type="journal article" date="2023" name="Plants (Basel)">
        <title>Annotation of the Turnera subulata (Passifloraceae) Draft Genome Reveals the S-Locus Evolved after the Divergence of Turneroideae from Passifloroideae in a Stepwise Manner.</title>
        <authorList>
            <person name="Henning P.M."/>
            <person name="Roalson E.H."/>
            <person name="Mir W."/>
            <person name="McCubbin A.G."/>
            <person name="Shore J.S."/>
        </authorList>
    </citation>
    <scope>NUCLEOTIDE SEQUENCE</scope>
    <source>
        <strain evidence="2">F60SS</strain>
    </source>
</reference>
<proteinExistence type="predicted"/>
<evidence type="ECO:0000313" key="2">
    <source>
        <dbReference type="EMBL" id="KAJ4834690.1"/>
    </source>
</evidence>
<accession>A0A9Q0JBG6</accession>
<dbReference type="SUPFAM" id="SSF51735">
    <property type="entry name" value="NAD(P)-binding Rossmann-fold domains"/>
    <property type="match status" value="1"/>
</dbReference>
<dbReference type="CDD" id="cd08948">
    <property type="entry name" value="5beta-POR_like_SDR_a"/>
    <property type="match status" value="1"/>
</dbReference>
<keyword evidence="3" id="KW-1185">Reference proteome</keyword>
<dbReference type="Pfam" id="PF22917">
    <property type="entry name" value="PRISE"/>
    <property type="match status" value="1"/>
</dbReference>
<dbReference type="PANTHER" id="PTHR32487">
    <property type="entry name" value="3-OXO-DELTA(4,5)-STEROID 5-BETA-REDUCTASE"/>
    <property type="match status" value="1"/>
</dbReference>
<organism evidence="2 3">
    <name type="scientific">Turnera subulata</name>
    <dbReference type="NCBI Taxonomy" id="218843"/>
    <lineage>
        <taxon>Eukaryota</taxon>
        <taxon>Viridiplantae</taxon>
        <taxon>Streptophyta</taxon>
        <taxon>Embryophyta</taxon>
        <taxon>Tracheophyta</taxon>
        <taxon>Spermatophyta</taxon>
        <taxon>Magnoliopsida</taxon>
        <taxon>eudicotyledons</taxon>
        <taxon>Gunneridae</taxon>
        <taxon>Pentapetalae</taxon>
        <taxon>rosids</taxon>
        <taxon>fabids</taxon>
        <taxon>Malpighiales</taxon>
        <taxon>Passifloraceae</taxon>
        <taxon>Turnera</taxon>
    </lineage>
</organism>